<organism evidence="6 7">
    <name type="scientific">Armatimonas rosea</name>
    <dbReference type="NCBI Taxonomy" id="685828"/>
    <lineage>
        <taxon>Bacteria</taxon>
        <taxon>Bacillati</taxon>
        <taxon>Armatimonadota</taxon>
        <taxon>Armatimonadia</taxon>
        <taxon>Armatimonadales</taxon>
        <taxon>Armatimonadaceae</taxon>
        <taxon>Armatimonas</taxon>
    </lineage>
</organism>
<feature type="signal peptide" evidence="4">
    <location>
        <begin position="1"/>
        <end position="24"/>
    </location>
</feature>
<dbReference type="PROSITE" id="PS50088">
    <property type="entry name" value="ANK_REPEAT"/>
    <property type="match status" value="3"/>
</dbReference>
<dbReference type="RefSeq" id="WP_184197356.1">
    <property type="nucleotide sequence ID" value="NZ_JACHGW010000002.1"/>
</dbReference>
<evidence type="ECO:0000313" key="6">
    <source>
        <dbReference type="EMBL" id="MBB6051126.1"/>
    </source>
</evidence>
<evidence type="ECO:0000313" key="7">
    <source>
        <dbReference type="Proteomes" id="UP000520814"/>
    </source>
</evidence>
<comment type="caution">
    <text evidence="6">The sequence shown here is derived from an EMBL/GenBank/DDBJ whole genome shotgun (WGS) entry which is preliminary data.</text>
</comment>
<dbReference type="Pfam" id="PF13243">
    <property type="entry name" value="SQHop_cyclase_C"/>
    <property type="match status" value="1"/>
</dbReference>
<keyword evidence="1" id="KW-0677">Repeat</keyword>
<feature type="repeat" description="ANK" evidence="3">
    <location>
        <begin position="165"/>
        <end position="197"/>
    </location>
</feature>
<dbReference type="PANTHER" id="PTHR24198">
    <property type="entry name" value="ANKYRIN REPEAT AND PROTEIN KINASE DOMAIN-CONTAINING PROTEIN"/>
    <property type="match status" value="1"/>
</dbReference>
<evidence type="ECO:0000256" key="2">
    <source>
        <dbReference type="ARBA" id="ARBA00023043"/>
    </source>
</evidence>
<sequence length="621" mass="65689">MTMKHSPLLGATLAALALVHPAAAQPPPPDIKAVQLTAELFRAIRLGDVAGTKAALEHGADVNRPNWIMFQPLDWAAVMNQPEVAKLLLSQGAATSGGANGTALVNAILGGHEGMALDLLRQGISKEAKRPDKATTLMLAAAYSTPPVLTKLPQDTAELAQQDIDGATALIYGARLGKTANVKLLLAAGAKTEQTDSHGRTALHYAAMNGFPETVDVLLKAGASAKALDKTGATPLHLAARYSANPKIAQSLVKAGAGLTGRDSTGKTALGLAQARRHTALAAVLKAAGARPEPLAATPATRPAIQKSLTAMEAGMTRFLSRSECSSCHHQGLGLAVLGNAALRGFAVDRGIIKGNLDRIGEVGQQGAPLMQLALTDPSKFHIVPTSEMEEFPIAASYTFWALDANQVPANPGLSGMAEYVRRQQQSTGNWSFILHRGPMQESFQTMTALQVLGMRRFLEKDKGDETVKKARAWFVSAPTKTVEDRSSRLLGLRWTGSEPRVLQTEVAQLAKLQNADGGWSGKPGAPSDPLTTGLALYSLRVGGAAPLSHPAVRKATDYLLRHQDESGAWYVNKTVAPFNYYFDGGFPGGESQYVSFAATGWATLALMEVSDTPKVKTARR</sequence>
<proteinExistence type="predicted"/>
<protein>
    <submittedName>
        <fullName evidence="6">Ankyrin repeat protein</fullName>
    </submittedName>
</protein>
<dbReference type="AlphaFoldDB" id="A0A7W9SQW8"/>
<evidence type="ECO:0000256" key="1">
    <source>
        <dbReference type="ARBA" id="ARBA00022737"/>
    </source>
</evidence>
<feature type="domain" description="Squalene cyclase C-terminal" evidence="5">
    <location>
        <begin position="478"/>
        <end position="615"/>
    </location>
</feature>
<dbReference type="InterPro" id="IPR032696">
    <property type="entry name" value="SQ_cyclase_C"/>
</dbReference>
<reference evidence="6 7" key="1">
    <citation type="submission" date="2020-08" db="EMBL/GenBank/DDBJ databases">
        <title>Genomic Encyclopedia of Type Strains, Phase IV (KMG-IV): sequencing the most valuable type-strain genomes for metagenomic binning, comparative biology and taxonomic classification.</title>
        <authorList>
            <person name="Goeker M."/>
        </authorList>
    </citation>
    <scope>NUCLEOTIDE SEQUENCE [LARGE SCALE GENOMIC DNA]</scope>
    <source>
        <strain evidence="6 7">DSM 23562</strain>
    </source>
</reference>
<dbReference type="PROSITE" id="PS50297">
    <property type="entry name" value="ANK_REP_REGION"/>
    <property type="match status" value="2"/>
</dbReference>
<dbReference type="InterPro" id="IPR036770">
    <property type="entry name" value="Ankyrin_rpt-contain_sf"/>
</dbReference>
<dbReference type="Proteomes" id="UP000520814">
    <property type="component" value="Unassembled WGS sequence"/>
</dbReference>
<dbReference type="Gene3D" id="1.25.40.20">
    <property type="entry name" value="Ankyrin repeat-containing domain"/>
    <property type="match status" value="2"/>
</dbReference>
<gene>
    <name evidence="6" type="ORF">HNQ39_002917</name>
</gene>
<dbReference type="Pfam" id="PF12796">
    <property type="entry name" value="Ank_2"/>
    <property type="match status" value="1"/>
</dbReference>
<dbReference type="Pfam" id="PF00023">
    <property type="entry name" value="Ank"/>
    <property type="match status" value="1"/>
</dbReference>
<dbReference type="SUPFAM" id="SSF48239">
    <property type="entry name" value="Terpenoid cyclases/Protein prenyltransferases"/>
    <property type="match status" value="1"/>
</dbReference>
<keyword evidence="2 3" id="KW-0040">ANK repeat</keyword>
<accession>A0A7W9SQW8</accession>
<evidence type="ECO:0000259" key="5">
    <source>
        <dbReference type="Pfam" id="PF13243"/>
    </source>
</evidence>
<feature type="chain" id="PRO_5030702036" evidence="4">
    <location>
        <begin position="25"/>
        <end position="621"/>
    </location>
</feature>
<name>A0A7W9SQW8_ARMRO</name>
<keyword evidence="4" id="KW-0732">Signal</keyword>
<keyword evidence="7" id="KW-1185">Reference proteome</keyword>
<dbReference type="Gene3D" id="1.50.10.20">
    <property type="match status" value="1"/>
</dbReference>
<evidence type="ECO:0000256" key="3">
    <source>
        <dbReference type="PROSITE-ProRule" id="PRU00023"/>
    </source>
</evidence>
<feature type="repeat" description="ANK" evidence="3">
    <location>
        <begin position="198"/>
        <end position="230"/>
    </location>
</feature>
<feature type="repeat" description="ANK" evidence="3">
    <location>
        <begin position="231"/>
        <end position="264"/>
    </location>
</feature>
<dbReference type="InterPro" id="IPR002110">
    <property type="entry name" value="Ankyrin_rpt"/>
</dbReference>
<dbReference type="EMBL" id="JACHGW010000002">
    <property type="protein sequence ID" value="MBB6051126.1"/>
    <property type="molecule type" value="Genomic_DNA"/>
</dbReference>
<dbReference type="SMART" id="SM00248">
    <property type="entry name" value="ANK"/>
    <property type="match status" value="6"/>
</dbReference>
<dbReference type="PANTHER" id="PTHR24198:SF165">
    <property type="entry name" value="ANKYRIN REPEAT-CONTAINING PROTEIN-RELATED"/>
    <property type="match status" value="1"/>
</dbReference>
<dbReference type="SUPFAM" id="SSF48403">
    <property type="entry name" value="Ankyrin repeat"/>
    <property type="match status" value="1"/>
</dbReference>
<evidence type="ECO:0000256" key="4">
    <source>
        <dbReference type="SAM" id="SignalP"/>
    </source>
</evidence>
<dbReference type="InterPro" id="IPR008930">
    <property type="entry name" value="Terpenoid_cyclase/PrenylTrfase"/>
</dbReference>